<comment type="caution">
    <text evidence="1">The sequence shown here is derived from an EMBL/GenBank/DDBJ whole genome shotgun (WGS) entry which is preliminary data.</text>
</comment>
<sequence>MDGMDPMKCMEGIQWNGGNRSRGMDGRDLIEWMMISNWNGWNGSNTMAVDFQREWIEWIQWNKCWLLEASWLIREQMIIRSSKHRKISLFSVVSYVTIINLKNK</sequence>
<organism evidence="1 2">
    <name type="scientific">Caerostris darwini</name>
    <dbReference type="NCBI Taxonomy" id="1538125"/>
    <lineage>
        <taxon>Eukaryota</taxon>
        <taxon>Metazoa</taxon>
        <taxon>Ecdysozoa</taxon>
        <taxon>Arthropoda</taxon>
        <taxon>Chelicerata</taxon>
        <taxon>Arachnida</taxon>
        <taxon>Araneae</taxon>
        <taxon>Araneomorphae</taxon>
        <taxon>Entelegynae</taxon>
        <taxon>Araneoidea</taxon>
        <taxon>Araneidae</taxon>
        <taxon>Caerostris</taxon>
    </lineage>
</organism>
<keyword evidence="2" id="KW-1185">Reference proteome</keyword>
<dbReference type="Proteomes" id="UP001054837">
    <property type="component" value="Unassembled WGS sequence"/>
</dbReference>
<evidence type="ECO:0000313" key="1">
    <source>
        <dbReference type="EMBL" id="GIX68175.1"/>
    </source>
</evidence>
<proteinExistence type="predicted"/>
<evidence type="ECO:0000313" key="2">
    <source>
        <dbReference type="Proteomes" id="UP001054837"/>
    </source>
</evidence>
<dbReference type="EMBL" id="BPLQ01000159">
    <property type="protein sequence ID" value="GIX68175.1"/>
    <property type="molecule type" value="Genomic_DNA"/>
</dbReference>
<name>A0AAV4M8M2_9ARAC</name>
<accession>A0AAV4M8M2</accession>
<protein>
    <submittedName>
        <fullName evidence="1">Uncharacterized protein</fullName>
    </submittedName>
</protein>
<dbReference type="AlphaFoldDB" id="A0AAV4M8M2"/>
<reference evidence="1 2" key="1">
    <citation type="submission" date="2021-06" db="EMBL/GenBank/DDBJ databases">
        <title>Caerostris darwini draft genome.</title>
        <authorList>
            <person name="Kono N."/>
            <person name="Arakawa K."/>
        </authorList>
    </citation>
    <scope>NUCLEOTIDE SEQUENCE [LARGE SCALE GENOMIC DNA]</scope>
</reference>
<gene>
    <name evidence="1" type="ORF">CDAR_167681</name>
</gene>